<dbReference type="Proteomes" id="UP000032025">
    <property type="component" value="Unassembled WGS sequence"/>
</dbReference>
<evidence type="ECO:0000313" key="1">
    <source>
        <dbReference type="EMBL" id="GAN12363.1"/>
    </source>
</evidence>
<dbReference type="EMBL" id="BBJS01000007">
    <property type="protein sequence ID" value="GAN12363.1"/>
    <property type="molecule type" value="Genomic_DNA"/>
</dbReference>
<sequence>MTGGWTLSPADVMPDDMALPAWVETPEVVSLADPAKPSPAPRLKLGIGVRGRIDIRFNDVNGAGDRATSTHASFDTLILSANYDGLRFFGSADYRFYGGNFIYGRRNGYQGYPGEIQFLSYAYAGAKLSPNDRVTVGIQPVPFDDRYWGSSWYNSLGFVYGLEEVYNTGISYTHSDDRVSVSAGFFPVAGPPGIGNSRDSARYSVNIVRGDPYLPFASRNAERNMAIGKVRYTLASTARGQLSVTGSGWASQVHSFDTGENGSRHAFALSLKDDRRPLRFKLLAAHQDIDPRNAERNDLIAVGDYDFSYNIAAKGTLTFAEMGYAVDTGSFPFSLDVYASYARVLKKAAFADTQRINVGAFWNDKASKRIRIWTEMLVGRNDPYVGAGQFTSGAAQGGDNRWKASVLMMFGYYM</sequence>
<dbReference type="AlphaFoldDB" id="A0A0C9NC84"/>
<protein>
    <submittedName>
        <fullName evidence="1">DNA, contig: SP607</fullName>
    </submittedName>
</protein>
<dbReference type="SUPFAM" id="SSF56935">
    <property type="entry name" value="Porins"/>
    <property type="match status" value="1"/>
</dbReference>
<proteinExistence type="predicted"/>
<evidence type="ECO:0000313" key="2">
    <source>
        <dbReference type="Proteomes" id="UP000032025"/>
    </source>
</evidence>
<name>A0A0C9NC84_SPHPI</name>
<keyword evidence="2" id="KW-1185">Reference proteome</keyword>
<gene>
    <name evidence="1" type="ORF">SP6_07_01490</name>
</gene>
<accession>A0A0C9NC84</accession>
<organism evidence="1 2">
    <name type="scientific">Sphingomonas paucimobilis NBRC 13935</name>
    <dbReference type="NCBI Taxonomy" id="1219050"/>
    <lineage>
        <taxon>Bacteria</taxon>
        <taxon>Pseudomonadati</taxon>
        <taxon>Pseudomonadota</taxon>
        <taxon>Alphaproteobacteria</taxon>
        <taxon>Sphingomonadales</taxon>
        <taxon>Sphingomonadaceae</taxon>
        <taxon>Sphingomonas</taxon>
    </lineage>
</organism>
<reference evidence="1 2" key="1">
    <citation type="submission" date="2014-08" db="EMBL/GenBank/DDBJ databases">
        <title>Whole genome shotgun sequence of Sphingomonas paucimobilis NBRC 13935.</title>
        <authorList>
            <person name="Hosoyama A."/>
            <person name="Hashimoto M."/>
            <person name="Hosoyama Y."/>
            <person name="Noguchi M."/>
            <person name="Uohara A."/>
            <person name="Ohji S."/>
            <person name="Katano-Makiyama Y."/>
            <person name="Ichikawa N."/>
            <person name="Kimura A."/>
            <person name="Yamazoe A."/>
            <person name="Fujita N."/>
        </authorList>
    </citation>
    <scope>NUCLEOTIDE SEQUENCE [LARGE SCALE GENOMIC DNA]</scope>
    <source>
        <strain evidence="1 2">NBRC 13935</strain>
    </source>
</reference>
<comment type="caution">
    <text evidence="1">The sequence shown here is derived from an EMBL/GenBank/DDBJ whole genome shotgun (WGS) entry which is preliminary data.</text>
</comment>